<dbReference type="GO" id="GO:0005829">
    <property type="term" value="C:cytosol"/>
    <property type="evidence" value="ECO:0007669"/>
    <property type="project" value="TreeGrafter"/>
</dbReference>
<evidence type="ECO:0000259" key="12">
    <source>
        <dbReference type="Pfam" id="PF19269"/>
    </source>
</evidence>
<comment type="subunit">
    <text evidence="3 10">Monomer.</text>
</comment>
<comment type="caution">
    <text evidence="13">The sequence shown here is derived from an EMBL/GenBank/DDBJ whole genome shotgun (WGS) entry which is preliminary data.</text>
</comment>
<dbReference type="Gene3D" id="3.40.50.620">
    <property type="entry name" value="HUPs"/>
    <property type="match status" value="1"/>
</dbReference>
<evidence type="ECO:0000256" key="9">
    <source>
        <dbReference type="ARBA" id="ARBA00023146"/>
    </source>
</evidence>
<evidence type="ECO:0000256" key="7">
    <source>
        <dbReference type="ARBA" id="ARBA00022840"/>
    </source>
</evidence>
<dbReference type="SUPFAM" id="SSF48163">
    <property type="entry name" value="An anticodon-binding domain of class I aminoacyl-tRNA synthetases"/>
    <property type="match status" value="1"/>
</dbReference>
<dbReference type="InterPro" id="IPR014729">
    <property type="entry name" value="Rossmann-like_a/b/a_fold"/>
</dbReference>
<accession>A0AAJ0UDF1</accession>
<dbReference type="Gene3D" id="1.10.10.350">
    <property type="match status" value="1"/>
</dbReference>
<dbReference type="InterPro" id="IPR020058">
    <property type="entry name" value="Glu/Gln-tRNA-synth_Ib_cat-dom"/>
</dbReference>
<dbReference type="Pfam" id="PF00749">
    <property type="entry name" value="tRNA-synt_1c"/>
    <property type="match status" value="1"/>
</dbReference>
<keyword evidence="4 10" id="KW-0963">Cytoplasm</keyword>
<proteinExistence type="inferred from homology"/>
<evidence type="ECO:0000256" key="8">
    <source>
        <dbReference type="ARBA" id="ARBA00022917"/>
    </source>
</evidence>
<dbReference type="InterPro" id="IPR000924">
    <property type="entry name" value="Glu/Gln-tRNA-synth"/>
</dbReference>
<dbReference type="PROSITE" id="PS00178">
    <property type="entry name" value="AA_TRNA_LIGASE_I"/>
    <property type="match status" value="1"/>
</dbReference>
<feature type="short sequence motif" description="'KMSKS' region" evidence="10">
    <location>
        <begin position="235"/>
        <end position="239"/>
    </location>
</feature>
<dbReference type="SUPFAM" id="SSF52374">
    <property type="entry name" value="Nucleotidylyl transferase"/>
    <property type="match status" value="1"/>
</dbReference>
<evidence type="ECO:0000256" key="4">
    <source>
        <dbReference type="ARBA" id="ARBA00022490"/>
    </source>
</evidence>
<comment type="function">
    <text evidence="10">Catalyzes the attachment of glutamate to tRNA(Glu) in a two-step reaction: glutamate is first activated by ATP to form Glu-AMP and then transferred to the acceptor end of tRNA(Glu).</text>
</comment>
<evidence type="ECO:0000256" key="10">
    <source>
        <dbReference type="HAMAP-Rule" id="MF_00022"/>
    </source>
</evidence>
<dbReference type="Pfam" id="PF19269">
    <property type="entry name" value="Anticodon_2"/>
    <property type="match status" value="1"/>
</dbReference>
<evidence type="ECO:0000313" key="13">
    <source>
        <dbReference type="EMBL" id="MBK5929433.1"/>
    </source>
</evidence>
<dbReference type="Proteomes" id="UP001296967">
    <property type="component" value="Unassembled WGS sequence"/>
</dbReference>
<keyword evidence="8 10" id="KW-0648">Protein biosynthesis</keyword>
<feature type="short sequence motif" description="'HIGH' region" evidence="10">
    <location>
        <begin position="9"/>
        <end position="19"/>
    </location>
</feature>
<evidence type="ECO:0000256" key="5">
    <source>
        <dbReference type="ARBA" id="ARBA00022598"/>
    </source>
</evidence>
<keyword evidence="14" id="KW-1185">Reference proteome</keyword>
<dbReference type="PANTHER" id="PTHR43311:SF2">
    <property type="entry name" value="GLUTAMATE--TRNA LIGASE, MITOCHONDRIAL-RELATED"/>
    <property type="match status" value="1"/>
</dbReference>
<evidence type="ECO:0000256" key="3">
    <source>
        <dbReference type="ARBA" id="ARBA00011245"/>
    </source>
</evidence>
<feature type="binding site" evidence="10">
    <location>
        <position position="238"/>
    </location>
    <ligand>
        <name>ATP</name>
        <dbReference type="ChEBI" id="CHEBI:30616"/>
    </ligand>
</feature>
<dbReference type="EC" id="6.1.1.17" evidence="10"/>
<dbReference type="GO" id="GO:0006424">
    <property type="term" value="P:glutamyl-tRNA aminoacylation"/>
    <property type="evidence" value="ECO:0007669"/>
    <property type="project" value="UniProtKB-UniRule"/>
</dbReference>
<comment type="catalytic activity">
    <reaction evidence="10">
        <text>tRNA(Glu) + L-glutamate + ATP = L-glutamyl-tRNA(Glu) + AMP + diphosphate</text>
        <dbReference type="Rhea" id="RHEA:23540"/>
        <dbReference type="Rhea" id="RHEA-COMP:9663"/>
        <dbReference type="Rhea" id="RHEA-COMP:9680"/>
        <dbReference type="ChEBI" id="CHEBI:29985"/>
        <dbReference type="ChEBI" id="CHEBI:30616"/>
        <dbReference type="ChEBI" id="CHEBI:33019"/>
        <dbReference type="ChEBI" id="CHEBI:78442"/>
        <dbReference type="ChEBI" id="CHEBI:78520"/>
        <dbReference type="ChEBI" id="CHEBI:456215"/>
        <dbReference type="EC" id="6.1.1.17"/>
    </reaction>
</comment>
<dbReference type="InterPro" id="IPR008925">
    <property type="entry name" value="aa_tRNA-synth_I_cd-bd_sf"/>
</dbReference>
<dbReference type="InterPro" id="IPR033910">
    <property type="entry name" value="GluRS_core"/>
</dbReference>
<evidence type="ECO:0000256" key="2">
    <source>
        <dbReference type="ARBA" id="ARBA00007894"/>
    </source>
</evidence>
<dbReference type="InterPro" id="IPR020751">
    <property type="entry name" value="aa-tRNA-synth_I_codon-bd_sub2"/>
</dbReference>
<feature type="domain" description="Glutamyl/glutaminyl-tRNA synthetase class Ib catalytic" evidence="11">
    <location>
        <begin position="3"/>
        <end position="303"/>
    </location>
</feature>
<dbReference type="GO" id="GO:0005524">
    <property type="term" value="F:ATP binding"/>
    <property type="evidence" value="ECO:0007669"/>
    <property type="project" value="UniProtKB-UniRule"/>
</dbReference>
<evidence type="ECO:0000259" key="11">
    <source>
        <dbReference type="Pfam" id="PF00749"/>
    </source>
</evidence>
<dbReference type="FunFam" id="3.40.50.620:FF:000007">
    <property type="entry name" value="Glutamate--tRNA ligase"/>
    <property type="match status" value="1"/>
</dbReference>
<dbReference type="InterPro" id="IPR004527">
    <property type="entry name" value="Glu-tRNA-ligase_bac/mito"/>
</dbReference>
<dbReference type="NCBIfam" id="TIGR00464">
    <property type="entry name" value="gltX_bact"/>
    <property type="match status" value="1"/>
</dbReference>
<name>A0AAJ0UDF1_HALSE</name>
<keyword evidence="5 10" id="KW-0436">Ligase</keyword>
<evidence type="ECO:0000313" key="14">
    <source>
        <dbReference type="Proteomes" id="UP001296967"/>
    </source>
</evidence>
<gene>
    <name evidence="10" type="primary">gltX</name>
    <name evidence="13" type="ORF">CCR82_02505</name>
</gene>
<protein>
    <recommendedName>
        <fullName evidence="10">Glutamate--tRNA ligase</fullName>
        <ecNumber evidence="10">6.1.1.17</ecNumber>
    </recommendedName>
    <alternativeName>
        <fullName evidence="10">Glutamyl-tRNA synthetase</fullName>
        <shortName evidence="10">GluRS</shortName>
    </alternativeName>
</protein>
<dbReference type="InterPro" id="IPR001412">
    <property type="entry name" value="aa-tRNA-synth_I_CS"/>
</dbReference>
<reference evidence="13" key="1">
    <citation type="submission" date="2017-05" db="EMBL/GenBank/DDBJ databases">
        <authorList>
            <person name="Imhoff J.F."/>
            <person name="Rahn T."/>
            <person name="Kuenzel S."/>
            <person name="Neulinger S.C."/>
        </authorList>
    </citation>
    <scope>NUCLEOTIDE SEQUENCE</scope>
    <source>
        <strain evidence="13">DSM 4395</strain>
    </source>
</reference>
<dbReference type="CDD" id="cd00808">
    <property type="entry name" value="GluRS_core"/>
    <property type="match status" value="1"/>
</dbReference>
<comment type="similarity">
    <text evidence="2 10">Belongs to the class-I aminoacyl-tRNA synthetase family. Glutamate--tRNA ligase type 1 subfamily.</text>
</comment>
<dbReference type="InterPro" id="IPR049940">
    <property type="entry name" value="GluQ/Sye"/>
</dbReference>
<dbReference type="EMBL" id="NHSF01000015">
    <property type="protein sequence ID" value="MBK5929433.1"/>
    <property type="molecule type" value="Genomic_DNA"/>
</dbReference>
<comment type="subcellular location">
    <subcellularLocation>
        <location evidence="1 10">Cytoplasm</location>
    </subcellularLocation>
</comment>
<dbReference type="GO" id="GO:0000049">
    <property type="term" value="F:tRNA binding"/>
    <property type="evidence" value="ECO:0007669"/>
    <property type="project" value="InterPro"/>
</dbReference>
<dbReference type="HAMAP" id="MF_00022">
    <property type="entry name" value="Glu_tRNA_synth_type1"/>
    <property type="match status" value="1"/>
</dbReference>
<organism evidence="13 14">
    <name type="scientific">Halochromatium salexigens</name>
    <name type="common">Chromatium salexigens</name>
    <dbReference type="NCBI Taxonomy" id="49447"/>
    <lineage>
        <taxon>Bacteria</taxon>
        <taxon>Pseudomonadati</taxon>
        <taxon>Pseudomonadota</taxon>
        <taxon>Gammaproteobacteria</taxon>
        <taxon>Chromatiales</taxon>
        <taxon>Chromatiaceae</taxon>
        <taxon>Halochromatium</taxon>
    </lineage>
</organism>
<dbReference type="PRINTS" id="PR00987">
    <property type="entry name" value="TRNASYNTHGLU"/>
</dbReference>
<reference evidence="13" key="2">
    <citation type="journal article" date="2020" name="Microorganisms">
        <title>Osmotic Adaptation and Compatible Solute Biosynthesis of Phototrophic Bacteria as Revealed from Genome Analyses.</title>
        <authorList>
            <person name="Imhoff J.F."/>
            <person name="Rahn T."/>
            <person name="Kunzel S."/>
            <person name="Keller A."/>
            <person name="Neulinger S.C."/>
        </authorList>
    </citation>
    <scope>NUCLEOTIDE SEQUENCE</scope>
    <source>
        <strain evidence="13">DSM 4395</strain>
    </source>
</reference>
<dbReference type="AlphaFoldDB" id="A0AAJ0UDF1"/>
<keyword evidence="6 10" id="KW-0547">Nucleotide-binding</keyword>
<dbReference type="RefSeq" id="WP_201243791.1">
    <property type="nucleotide sequence ID" value="NZ_NHSF01000015.1"/>
</dbReference>
<sequence>MTVRTRFAPSPTGYLHVGGARTALFSYLFARRHGGQFVLRIEDTDLERSTTESVNAIMEGMTWLGLEYDEGPFFQTERFERYQAVIDALLDKGLAYRCDCPKERLERLRETQMAAKVKPRYDGHCRGRQIDPEQPHVVRFKNPVDGAVIVDDLIRGRVPFANSELDDLILRRSDGSPTYNLTVVVDDAEMEISHVIRGDDHLNNTPRQINILKALGYEPPQYAHVPMILGHDGKRLSKRHGAVSVVAYRDQGYLPEALLNYLIRLGWSHGDQEVFSLDEMIALFDIADVNTAASAFNVEKLDWLNQHYIQHADPLRIARLLSPHMGEIGIDPTEGPALVDVVRAQAARAKTLTELAQISAFCYQDFDDYDETAAKKHLRPVARPALERLRAELEMLALEDWEPETLHRVVERVSEALELNMGKVAQPLRVAIVGRAASPGIDVTLQLVGKAATLRRIERALAFIDARAAQGAQG</sequence>
<dbReference type="PANTHER" id="PTHR43311">
    <property type="entry name" value="GLUTAMATE--TRNA LIGASE"/>
    <property type="match status" value="1"/>
</dbReference>
<dbReference type="InterPro" id="IPR045462">
    <property type="entry name" value="aa-tRNA-synth_I_cd-bd"/>
</dbReference>
<evidence type="ECO:0000256" key="6">
    <source>
        <dbReference type="ARBA" id="ARBA00022741"/>
    </source>
</evidence>
<evidence type="ECO:0000256" key="1">
    <source>
        <dbReference type="ARBA" id="ARBA00004496"/>
    </source>
</evidence>
<keyword evidence="9 10" id="KW-0030">Aminoacyl-tRNA synthetase</keyword>
<dbReference type="GO" id="GO:0008270">
    <property type="term" value="F:zinc ion binding"/>
    <property type="evidence" value="ECO:0007669"/>
    <property type="project" value="InterPro"/>
</dbReference>
<keyword evidence="7 10" id="KW-0067">ATP-binding</keyword>
<feature type="domain" description="Aminoacyl-tRNA synthetase class I anticodon-binding" evidence="12">
    <location>
        <begin position="317"/>
        <end position="461"/>
    </location>
</feature>
<comment type="caution">
    <text evidence="10">Lacks conserved residue(s) required for the propagation of feature annotation.</text>
</comment>
<dbReference type="GO" id="GO:0004818">
    <property type="term" value="F:glutamate-tRNA ligase activity"/>
    <property type="evidence" value="ECO:0007669"/>
    <property type="project" value="UniProtKB-UniRule"/>
</dbReference>